<evidence type="ECO:0000256" key="7">
    <source>
        <dbReference type="PROSITE-ProRule" id="PRU01050"/>
    </source>
</evidence>
<protein>
    <recommendedName>
        <fullName evidence="2 6">GTPase Era</fullName>
    </recommendedName>
</protein>
<dbReference type="Proteomes" id="UP000266385">
    <property type="component" value="Unassembled WGS sequence"/>
</dbReference>
<dbReference type="SUPFAM" id="SSF52540">
    <property type="entry name" value="P-loop containing nucleoside triphosphate hydrolases"/>
    <property type="match status" value="1"/>
</dbReference>
<gene>
    <name evidence="6" type="primary">era</name>
    <name evidence="11" type="ORF">D1223_12705</name>
</gene>
<evidence type="ECO:0000256" key="1">
    <source>
        <dbReference type="ARBA" id="ARBA00007921"/>
    </source>
</evidence>
<feature type="region of interest" description="G5" evidence="7">
    <location>
        <begin position="170"/>
        <end position="172"/>
    </location>
</feature>
<dbReference type="Pfam" id="PF07650">
    <property type="entry name" value="KH_2"/>
    <property type="match status" value="1"/>
</dbReference>
<evidence type="ECO:0000259" key="10">
    <source>
        <dbReference type="PROSITE" id="PS51713"/>
    </source>
</evidence>
<feature type="binding site" evidence="6">
    <location>
        <begin position="141"/>
        <end position="144"/>
    </location>
    <ligand>
        <name>GTP</name>
        <dbReference type="ChEBI" id="CHEBI:37565"/>
    </ligand>
</feature>
<comment type="function">
    <text evidence="6">An essential GTPase that binds both GDP and GTP, with rapid nucleotide exchange. Plays a role in 16S rRNA processing and 30S ribosomal subunit biogenesis and possibly also in cell cycle regulation and energy metabolism.</text>
</comment>
<dbReference type="CDD" id="cd04163">
    <property type="entry name" value="Era"/>
    <property type="match status" value="1"/>
</dbReference>
<feature type="binding site" evidence="6">
    <location>
        <begin position="18"/>
        <end position="25"/>
    </location>
    <ligand>
        <name>GTP</name>
        <dbReference type="ChEBI" id="CHEBI:37565"/>
    </ligand>
</feature>
<dbReference type="InterPro" id="IPR006073">
    <property type="entry name" value="GTP-bd"/>
</dbReference>
<name>A0A399REE6_9PROT</name>
<comment type="caution">
    <text evidence="11">The sequence shown here is derived from an EMBL/GenBank/DDBJ whole genome shotgun (WGS) entry which is preliminary data.</text>
</comment>
<dbReference type="PANTHER" id="PTHR42698:SF1">
    <property type="entry name" value="GTPASE ERA, MITOCHONDRIAL"/>
    <property type="match status" value="1"/>
</dbReference>
<evidence type="ECO:0000256" key="2">
    <source>
        <dbReference type="ARBA" id="ARBA00020484"/>
    </source>
</evidence>
<sequence length="317" mass="34549">MSDTATDITRAGFAAIIGAPNAGKSTLTNAMVGTKVAIVTHKVQTTRFPVRGIAHADGAQIVIVDTPGIFGAKKRLDRAMVRAAWTGAEDADAVVHLIDAAAWIAVESGKPTAAQKKSVQDDRAVIETLKKSGRKVMLALNKIDLFAHDQILPLMAQFDEAGVYAQIFMISAENGDGVDQLMSALAASMPEGGPLYPPEQSADIPMQLLAAEITREKLMLRLHEELPYHLTVQPEAWENFQNGDVKIQQAVIVGRETHKSMVLGKNGQTIKAVSKAARQELSELLGRRVHLFLFVKVDEKWQERRESYSTLGLEFDA</sequence>
<dbReference type="GO" id="GO:0005829">
    <property type="term" value="C:cytosol"/>
    <property type="evidence" value="ECO:0007669"/>
    <property type="project" value="TreeGrafter"/>
</dbReference>
<feature type="binding site" evidence="6">
    <location>
        <begin position="65"/>
        <end position="69"/>
    </location>
    <ligand>
        <name>GTP</name>
        <dbReference type="ChEBI" id="CHEBI:37565"/>
    </ligand>
</feature>
<dbReference type="InterPro" id="IPR027417">
    <property type="entry name" value="P-loop_NTPase"/>
</dbReference>
<evidence type="ECO:0000259" key="9">
    <source>
        <dbReference type="PROSITE" id="PS50823"/>
    </source>
</evidence>
<comment type="similarity">
    <text evidence="1 6 7 8">Belongs to the TRAFAC class TrmE-Era-EngA-EngB-Septin-like GTPase superfamily. Era GTPase family.</text>
</comment>
<dbReference type="InterPro" id="IPR030388">
    <property type="entry name" value="G_ERA_dom"/>
</dbReference>
<feature type="domain" description="KH type-2" evidence="9">
    <location>
        <begin position="222"/>
        <end position="299"/>
    </location>
</feature>
<dbReference type="RefSeq" id="WP_119376790.1">
    <property type="nucleotide sequence ID" value="NZ_QWFX01000013.1"/>
</dbReference>
<dbReference type="PROSITE" id="PS51713">
    <property type="entry name" value="G_ERA"/>
    <property type="match status" value="1"/>
</dbReference>
<dbReference type="PROSITE" id="PS50823">
    <property type="entry name" value="KH_TYPE_2"/>
    <property type="match status" value="1"/>
</dbReference>
<reference evidence="11 12" key="1">
    <citation type="submission" date="2018-08" db="EMBL/GenBank/DDBJ databases">
        <title>Henriciella mobilis sp. nov., isolated from seawater.</title>
        <authorList>
            <person name="Cheng H."/>
            <person name="Wu Y.-H."/>
            <person name="Xu X.-W."/>
            <person name="Guo L.-L."/>
        </authorList>
    </citation>
    <scope>NUCLEOTIDE SEQUENCE [LARGE SCALE GENOMIC DNA]</scope>
    <source>
        <strain evidence="11 12">JN25</strain>
    </source>
</reference>
<keyword evidence="6" id="KW-0690">Ribosome biogenesis</keyword>
<feature type="region of interest" description="G2" evidence="7">
    <location>
        <begin position="44"/>
        <end position="48"/>
    </location>
</feature>
<keyword evidence="6" id="KW-0699">rRNA-binding</keyword>
<dbReference type="GO" id="GO:0005525">
    <property type="term" value="F:GTP binding"/>
    <property type="evidence" value="ECO:0007669"/>
    <property type="project" value="UniProtKB-UniRule"/>
</dbReference>
<keyword evidence="3 6" id="KW-0547">Nucleotide-binding</keyword>
<accession>A0A399REE6</accession>
<dbReference type="HAMAP" id="MF_00367">
    <property type="entry name" value="GTPase_Era"/>
    <property type="match status" value="1"/>
</dbReference>
<evidence type="ECO:0000313" key="12">
    <source>
        <dbReference type="Proteomes" id="UP000266385"/>
    </source>
</evidence>
<keyword evidence="4 6" id="KW-0694">RNA-binding</keyword>
<dbReference type="AlphaFoldDB" id="A0A399REE6"/>
<evidence type="ECO:0000256" key="5">
    <source>
        <dbReference type="ARBA" id="ARBA00023134"/>
    </source>
</evidence>
<feature type="region of interest" description="G4" evidence="7">
    <location>
        <begin position="141"/>
        <end position="144"/>
    </location>
</feature>
<dbReference type="GO" id="GO:0005886">
    <property type="term" value="C:plasma membrane"/>
    <property type="evidence" value="ECO:0007669"/>
    <property type="project" value="UniProtKB-SubCell"/>
</dbReference>
<dbReference type="Pfam" id="PF01926">
    <property type="entry name" value="MMR_HSR1"/>
    <property type="match status" value="1"/>
</dbReference>
<evidence type="ECO:0000313" key="11">
    <source>
        <dbReference type="EMBL" id="RIJ28255.1"/>
    </source>
</evidence>
<dbReference type="Gene3D" id="3.40.50.300">
    <property type="entry name" value="P-loop containing nucleotide triphosphate hydrolases"/>
    <property type="match status" value="1"/>
</dbReference>
<dbReference type="InterPro" id="IPR004044">
    <property type="entry name" value="KH_dom_type_2"/>
</dbReference>
<evidence type="ECO:0000256" key="6">
    <source>
        <dbReference type="HAMAP-Rule" id="MF_00367"/>
    </source>
</evidence>
<dbReference type="GO" id="GO:0070181">
    <property type="term" value="F:small ribosomal subunit rRNA binding"/>
    <property type="evidence" value="ECO:0007669"/>
    <property type="project" value="UniProtKB-UniRule"/>
</dbReference>
<dbReference type="GO" id="GO:0003924">
    <property type="term" value="F:GTPase activity"/>
    <property type="evidence" value="ECO:0007669"/>
    <property type="project" value="UniProtKB-UniRule"/>
</dbReference>
<dbReference type="PRINTS" id="PR00326">
    <property type="entry name" value="GTP1OBG"/>
</dbReference>
<evidence type="ECO:0000256" key="8">
    <source>
        <dbReference type="RuleBase" id="RU003761"/>
    </source>
</evidence>
<dbReference type="NCBIfam" id="TIGR00231">
    <property type="entry name" value="small_GTP"/>
    <property type="match status" value="1"/>
</dbReference>
<dbReference type="GO" id="GO:0043024">
    <property type="term" value="F:ribosomal small subunit binding"/>
    <property type="evidence" value="ECO:0007669"/>
    <property type="project" value="TreeGrafter"/>
</dbReference>
<dbReference type="PANTHER" id="PTHR42698">
    <property type="entry name" value="GTPASE ERA"/>
    <property type="match status" value="1"/>
</dbReference>
<keyword evidence="12" id="KW-1185">Reference proteome</keyword>
<dbReference type="Gene3D" id="3.30.300.20">
    <property type="match status" value="1"/>
</dbReference>
<keyword evidence="5 6" id="KW-0342">GTP-binding</keyword>
<dbReference type="InterPro" id="IPR005662">
    <property type="entry name" value="GTPase_Era-like"/>
</dbReference>
<evidence type="ECO:0000256" key="3">
    <source>
        <dbReference type="ARBA" id="ARBA00022741"/>
    </source>
</evidence>
<dbReference type="SUPFAM" id="SSF54814">
    <property type="entry name" value="Prokaryotic type KH domain (KH-domain type II)"/>
    <property type="match status" value="1"/>
</dbReference>
<dbReference type="GO" id="GO:0000028">
    <property type="term" value="P:ribosomal small subunit assembly"/>
    <property type="evidence" value="ECO:0007669"/>
    <property type="project" value="TreeGrafter"/>
</dbReference>
<comment type="subcellular location">
    <subcellularLocation>
        <location evidence="6">Cytoplasm</location>
    </subcellularLocation>
    <subcellularLocation>
        <location evidence="6">Cell membrane</location>
        <topology evidence="6">Peripheral membrane protein</topology>
    </subcellularLocation>
</comment>
<feature type="region of interest" description="G3" evidence="7">
    <location>
        <begin position="65"/>
        <end position="68"/>
    </location>
</feature>
<keyword evidence="6" id="KW-0472">Membrane</keyword>
<dbReference type="InterPro" id="IPR015946">
    <property type="entry name" value="KH_dom-like_a/b"/>
</dbReference>
<keyword evidence="6" id="KW-0963">Cytoplasm</keyword>
<organism evidence="11 12">
    <name type="scientific">Henriciella mobilis</name>
    <dbReference type="NCBI Taxonomy" id="2305467"/>
    <lineage>
        <taxon>Bacteria</taxon>
        <taxon>Pseudomonadati</taxon>
        <taxon>Pseudomonadota</taxon>
        <taxon>Alphaproteobacteria</taxon>
        <taxon>Hyphomonadales</taxon>
        <taxon>Hyphomonadaceae</taxon>
        <taxon>Henriciella</taxon>
    </lineage>
</organism>
<dbReference type="InterPro" id="IPR005225">
    <property type="entry name" value="Small_GTP-bd"/>
</dbReference>
<dbReference type="NCBIfam" id="NF000908">
    <property type="entry name" value="PRK00089.1"/>
    <property type="match status" value="1"/>
</dbReference>
<dbReference type="InterPro" id="IPR009019">
    <property type="entry name" value="KH_sf_prok-type"/>
</dbReference>
<comment type="subunit">
    <text evidence="6">Monomer.</text>
</comment>
<evidence type="ECO:0000256" key="4">
    <source>
        <dbReference type="ARBA" id="ARBA00022884"/>
    </source>
</evidence>
<dbReference type="NCBIfam" id="TIGR00436">
    <property type="entry name" value="era"/>
    <property type="match status" value="1"/>
</dbReference>
<dbReference type="OrthoDB" id="9805918at2"/>
<keyword evidence="6" id="KW-1003">Cell membrane</keyword>
<feature type="region of interest" description="G1" evidence="7">
    <location>
        <begin position="18"/>
        <end position="25"/>
    </location>
</feature>
<proteinExistence type="inferred from homology"/>
<dbReference type="EMBL" id="QWFX01000013">
    <property type="protein sequence ID" value="RIJ28255.1"/>
    <property type="molecule type" value="Genomic_DNA"/>
</dbReference>
<dbReference type="CDD" id="cd22534">
    <property type="entry name" value="KH-II_Era"/>
    <property type="match status" value="1"/>
</dbReference>
<feature type="domain" description="Era-type G" evidence="10">
    <location>
        <begin position="10"/>
        <end position="191"/>
    </location>
</feature>